<feature type="domain" description="Reverse transcriptase Ty1/copia-type" evidence="2">
    <location>
        <begin position="204"/>
        <end position="271"/>
    </location>
</feature>
<dbReference type="CDD" id="cd09272">
    <property type="entry name" value="RNase_HI_RT_Ty1"/>
    <property type="match status" value="1"/>
</dbReference>
<feature type="compositionally biased region" description="Low complexity" evidence="1">
    <location>
        <begin position="697"/>
        <end position="710"/>
    </location>
</feature>
<name>A0ABQ5DN20_9ASTR</name>
<evidence type="ECO:0000259" key="2">
    <source>
        <dbReference type="Pfam" id="PF07727"/>
    </source>
</evidence>
<comment type="caution">
    <text evidence="3">The sequence shown here is derived from an EMBL/GenBank/DDBJ whole genome shotgun (WGS) entry which is preliminary data.</text>
</comment>
<dbReference type="PANTHER" id="PTHR11439:SF495">
    <property type="entry name" value="REVERSE TRANSCRIPTASE, RNA-DEPENDENT DNA POLYMERASE-RELATED"/>
    <property type="match status" value="1"/>
</dbReference>
<evidence type="ECO:0000313" key="4">
    <source>
        <dbReference type="Proteomes" id="UP001151760"/>
    </source>
</evidence>
<protein>
    <submittedName>
        <fullName evidence="3">Ribonuclease H-like domain-containing protein</fullName>
    </submittedName>
</protein>
<evidence type="ECO:0000256" key="1">
    <source>
        <dbReference type="SAM" id="MobiDB-lite"/>
    </source>
</evidence>
<accession>A0ABQ5DN20</accession>
<sequence length="710" mass="79356">MHNSSKDVNAVGQQVNTASLDVNTGSLKLNAVGSSVSIASPNEKDSTEEEPEVDLGNITNSYIVPTTPNTRIHKDHPIDNVIGEVQSTVQTRRMSKSTSEQGFLSDVYKQKTHDTLNTCLYACFLSQIEPTSIAKALSDSSWVEAMQEELLQFKLQQVWILVDLPNGKNAIRTKWVFKNKKDEREIVIRNKARLVAQGHRQEEDDIIFGSTNKELCTGFEKLMKDKFQMSSMGELTFFLGLQVQQKEYGIFISQDKYVAEILKIFNYSDVKSAIDLEKPLVKDGDVDDVDVHLYRSMIGSLMYLTASRPDIMFAVWDVLDFKDSPFKLVTYTDSDYAGATLDRKSTTGGCQFVGNRLISWQCKKQTVVATSITKVEYVATASCCGQVKHVEYKMLNALPFLNKDNGLGSQNLTFIHGLCINMDPHEFPHVYLVGDEAVHKELGDRMERDATTASSLEAEQDSGSGSRCQDTILGDGNAQTRFEITSIQSIDPPLSRGYTLGSREDSMKLIGIDEILYTTATAKVQTVNGVRQIQALVDKKRVIITESSIRRDLHLDDAECTDYLPTATIFEELTRMGAKSTAWNEFSSSMASLIICLATNQKFNLSKYIFDAMVKHLDGGVKFLIYPRFLHVFINQQLGNMSTHKKIFVNSFHTKKVFATMKRAGKDFSGRITPLFDTMMVQPVEEIGEDSDNPTNSTPIPIIDQPSSSS</sequence>
<dbReference type="EMBL" id="BQNB010015409">
    <property type="protein sequence ID" value="GJT39718.1"/>
    <property type="molecule type" value="Genomic_DNA"/>
</dbReference>
<dbReference type="PANTHER" id="PTHR11439">
    <property type="entry name" value="GAG-POL-RELATED RETROTRANSPOSON"/>
    <property type="match status" value="1"/>
</dbReference>
<dbReference type="Pfam" id="PF07727">
    <property type="entry name" value="RVT_2"/>
    <property type="match status" value="2"/>
</dbReference>
<feature type="region of interest" description="Disordered" evidence="1">
    <location>
        <begin position="687"/>
        <end position="710"/>
    </location>
</feature>
<proteinExistence type="predicted"/>
<feature type="compositionally biased region" description="Polar residues" evidence="1">
    <location>
        <begin position="451"/>
        <end position="469"/>
    </location>
</feature>
<feature type="region of interest" description="Disordered" evidence="1">
    <location>
        <begin position="37"/>
        <end position="56"/>
    </location>
</feature>
<dbReference type="InterPro" id="IPR013103">
    <property type="entry name" value="RVT_2"/>
</dbReference>
<keyword evidence="4" id="KW-1185">Reference proteome</keyword>
<reference evidence="3" key="2">
    <citation type="submission" date="2022-01" db="EMBL/GenBank/DDBJ databases">
        <authorList>
            <person name="Yamashiro T."/>
            <person name="Shiraishi A."/>
            <person name="Satake H."/>
            <person name="Nakayama K."/>
        </authorList>
    </citation>
    <scope>NUCLEOTIDE SEQUENCE</scope>
</reference>
<dbReference type="Proteomes" id="UP001151760">
    <property type="component" value="Unassembled WGS sequence"/>
</dbReference>
<reference evidence="3" key="1">
    <citation type="journal article" date="2022" name="Int. J. Mol. Sci.">
        <title>Draft Genome of Tanacetum Coccineum: Genomic Comparison of Closely Related Tanacetum-Family Plants.</title>
        <authorList>
            <person name="Yamashiro T."/>
            <person name="Shiraishi A."/>
            <person name="Nakayama K."/>
            <person name="Satake H."/>
        </authorList>
    </citation>
    <scope>NUCLEOTIDE SEQUENCE</scope>
</reference>
<organism evidence="3 4">
    <name type="scientific">Tanacetum coccineum</name>
    <dbReference type="NCBI Taxonomy" id="301880"/>
    <lineage>
        <taxon>Eukaryota</taxon>
        <taxon>Viridiplantae</taxon>
        <taxon>Streptophyta</taxon>
        <taxon>Embryophyta</taxon>
        <taxon>Tracheophyta</taxon>
        <taxon>Spermatophyta</taxon>
        <taxon>Magnoliopsida</taxon>
        <taxon>eudicotyledons</taxon>
        <taxon>Gunneridae</taxon>
        <taxon>Pentapetalae</taxon>
        <taxon>asterids</taxon>
        <taxon>campanulids</taxon>
        <taxon>Asterales</taxon>
        <taxon>Asteraceae</taxon>
        <taxon>Asteroideae</taxon>
        <taxon>Anthemideae</taxon>
        <taxon>Anthemidinae</taxon>
        <taxon>Tanacetum</taxon>
    </lineage>
</organism>
<gene>
    <name evidence="3" type="ORF">Tco_0939583</name>
</gene>
<feature type="domain" description="Reverse transcriptase Ty1/copia-type" evidence="2">
    <location>
        <begin position="157"/>
        <end position="202"/>
    </location>
</feature>
<feature type="region of interest" description="Disordered" evidence="1">
    <location>
        <begin position="446"/>
        <end position="470"/>
    </location>
</feature>
<evidence type="ECO:0000313" key="3">
    <source>
        <dbReference type="EMBL" id="GJT39718.1"/>
    </source>
</evidence>